<protein>
    <recommendedName>
        <fullName evidence="3">Bypass of forespore C C-terminal domain-containing protein</fullName>
    </recommendedName>
</protein>
<proteinExistence type="predicted"/>
<sequence length="158" mass="18186">MKRIIYGVGCFLIALFFTVGFLITYQLTDLKDRIYALEETNASAKQQVSVPAVNYKNKTFVLEHYQDGILQKESFKLHSYGTDKVVFRQEEAPAKNAGYQLQVEEGYIVVYENSQNQVFEYTDIPLEALPKELQGEVLLGKQIKTTDELYNFLENYSS</sequence>
<dbReference type="AlphaFoldDB" id="A0A6N2VAP8"/>
<feature type="transmembrane region" description="Helical" evidence="1">
    <location>
        <begin position="6"/>
        <end position="25"/>
    </location>
</feature>
<evidence type="ECO:0000313" key="2">
    <source>
        <dbReference type="EMBL" id="VYT26002.1"/>
    </source>
</evidence>
<evidence type="ECO:0008006" key="3">
    <source>
        <dbReference type="Google" id="ProtNLM"/>
    </source>
</evidence>
<dbReference type="EMBL" id="CACRSY010000015">
    <property type="protein sequence ID" value="VYT26002.1"/>
    <property type="molecule type" value="Genomic_DNA"/>
</dbReference>
<evidence type="ECO:0000256" key="1">
    <source>
        <dbReference type="SAM" id="Phobius"/>
    </source>
</evidence>
<keyword evidence="1" id="KW-0472">Membrane</keyword>
<accession>A0A6N2VAP8</accession>
<dbReference type="RefSeq" id="WP_004221815.1">
    <property type="nucleotide sequence ID" value="NZ_CACRSY010000015.1"/>
</dbReference>
<keyword evidence="1" id="KW-1133">Transmembrane helix</keyword>
<reference evidence="2" key="1">
    <citation type="submission" date="2019-11" db="EMBL/GenBank/DDBJ databases">
        <authorList>
            <person name="Feng L."/>
        </authorList>
    </citation>
    <scope>NUCLEOTIDE SEQUENCE</scope>
    <source>
        <strain evidence="2">BhanseniiLFYP23</strain>
    </source>
</reference>
<name>A0A6N2VAP8_BLAHA</name>
<gene>
    <name evidence="2" type="ORF">BHLFYP23_00891</name>
</gene>
<organism evidence="2">
    <name type="scientific">Blautia hansenii</name>
    <name type="common">Ruminococcus hansenii</name>
    <dbReference type="NCBI Taxonomy" id="1322"/>
    <lineage>
        <taxon>Bacteria</taxon>
        <taxon>Bacillati</taxon>
        <taxon>Bacillota</taxon>
        <taxon>Clostridia</taxon>
        <taxon>Lachnospirales</taxon>
        <taxon>Lachnospiraceae</taxon>
        <taxon>Blautia</taxon>
    </lineage>
</organism>
<keyword evidence="1" id="KW-0812">Transmembrane</keyword>